<dbReference type="InParanoid" id="F0VAU4"/>
<dbReference type="InterPro" id="IPR036609">
    <property type="entry name" value="LCCL_sf"/>
</dbReference>
<dbReference type="InterPro" id="IPR013320">
    <property type="entry name" value="ConA-like_dom_sf"/>
</dbReference>
<proteinExistence type="predicted"/>
<feature type="chain" id="PRO_5007654998" evidence="1">
    <location>
        <begin position="29"/>
        <end position="815"/>
    </location>
</feature>
<dbReference type="Pfam" id="PF13385">
    <property type="entry name" value="Laminin_G_3"/>
    <property type="match status" value="1"/>
</dbReference>
<dbReference type="OrthoDB" id="536948at2759"/>
<feature type="signal peptide" evidence="1">
    <location>
        <begin position="1"/>
        <end position="28"/>
    </location>
</feature>
<feature type="domain" description="LCCL" evidence="2">
    <location>
        <begin position="706"/>
        <end position="804"/>
    </location>
</feature>
<dbReference type="Gene3D" id="2.170.130.20">
    <property type="entry name" value="LCCL-like domain"/>
    <property type="match status" value="2"/>
</dbReference>
<organism evidence="3 5">
    <name type="scientific">Neospora caninum (strain Liverpool)</name>
    <dbReference type="NCBI Taxonomy" id="572307"/>
    <lineage>
        <taxon>Eukaryota</taxon>
        <taxon>Sar</taxon>
        <taxon>Alveolata</taxon>
        <taxon>Apicomplexa</taxon>
        <taxon>Conoidasida</taxon>
        <taxon>Coccidia</taxon>
        <taxon>Eucoccidiorida</taxon>
        <taxon>Eimeriorina</taxon>
        <taxon>Sarcocystidae</taxon>
        <taxon>Neospora</taxon>
    </lineage>
</organism>
<reference evidence="5" key="3">
    <citation type="journal article" date="2012" name="PLoS Pathog.">
        <title>Comparative genomics of the apicomplexan parasites Toxoplasma gondii and Neospora caninum: Coccidia differing in host range and transmission strategy.</title>
        <authorList>
            <person name="Reid A.J."/>
            <person name="Vermont S.J."/>
            <person name="Cotton J.A."/>
            <person name="Harris D."/>
            <person name="Hill-Cawthorne G.A."/>
            <person name="Konen-Waisman S."/>
            <person name="Latham S.M."/>
            <person name="Mourier T."/>
            <person name="Norton R."/>
            <person name="Quail M.A."/>
            <person name="Sanders M."/>
            <person name="Shanmugam D."/>
            <person name="Sohal A."/>
            <person name="Wasmuth J.D."/>
            <person name="Brunk B."/>
            <person name="Grigg M.E."/>
            <person name="Howard J.C."/>
            <person name="Parkinson J."/>
            <person name="Roos D.S."/>
            <person name="Trees A.J."/>
            <person name="Berriman M."/>
            <person name="Pain A."/>
            <person name="Wastling J.M."/>
        </authorList>
    </citation>
    <scope>NUCLEOTIDE SEQUENCE [LARGE SCALE GENOMIC DNA]</scope>
    <source>
        <strain evidence="5">Liverpool</strain>
    </source>
</reference>
<gene>
    <name evidence="4" type="ORF">BN1204_038770</name>
    <name evidence="3" type="ORF">NCLIV_038770</name>
</gene>
<dbReference type="PANTHER" id="PTHR31331">
    <property type="entry name" value="LCCL DOMAIN PROTEIN (AFU_ORTHOLOGUE AFUA_5G08630)"/>
    <property type="match status" value="1"/>
</dbReference>
<feature type="domain" description="LCCL" evidence="2">
    <location>
        <begin position="624"/>
        <end position="680"/>
    </location>
</feature>
<reference evidence="3" key="2">
    <citation type="submission" date="2011-03" db="EMBL/GenBank/DDBJ databases">
        <title>Comparative genomics and transcriptomics of Neospora caninum and Toxoplasma gondii.</title>
        <authorList>
            <person name="Reid A.J."/>
            <person name="Sohal A."/>
            <person name="Harris D."/>
            <person name="Quail M."/>
            <person name="Sanders M."/>
            <person name="Berriman M."/>
            <person name="Wastling J.M."/>
            <person name="Pain A."/>
        </authorList>
    </citation>
    <scope>NUCLEOTIDE SEQUENCE</scope>
    <source>
        <strain evidence="3">Liverpool</strain>
    </source>
</reference>
<dbReference type="RefSeq" id="XP_003880835.1">
    <property type="nucleotide sequence ID" value="XM_003880786.1"/>
</dbReference>
<dbReference type="Pfam" id="PF01477">
    <property type="entry name" value="PLAT"/>
    <property type="match status" value="1"/>
</dbReference>
<evidence type="ECO:0000256" key="1">
    <source>
        <dbReference type="SAM" id="SignalP"/>
    </source>
</evidence>
<dbReference type="InterPro" id="IPR004043">
    <property type="entry name" value="LCCL"/>
</dbReference>
<dbReference type="Pfam" id="PF03815">
    <property type="entry name" value="LCCL"/>
    <property type="match status" value="2"/>
</dbReference>
<reference evidence="3" key="1">
    <citation type="submission" date="2011-02" db="EMBL/GenBank/DDBJ databases">
        <authorList>
            <person name="Aslett M."/>
        </authorList>
    </citation>
    <scope>NUCLEOTIDE SEQUENCE</scope>
    <source>
        <strain evidence="3">Liverpool</strain>
    </source>
</reference>
<keyword evidence="1" id="KW-0732">Signal</keyword>
<dbReference type="OMA" id="TESDYFM"/>
<dbReference type="SUPFAM" id="SSF69848">
    <property type="entry name" value="LCCL domain"/>
    <property type="match status" value="2"/>
</dbReference>
<dbReference type="AlphaFoldDB" id="F0VAU4"/>
<sequence length="815" mass="88128">MVSSSPVSISQKWRYCVFLLCSLPLLAAIRSLAREWCKAVPEQGKPEYGVCVPPEFATARYTIEVVPVVAPSVNLRSQSHFPVQSYLLAGNKRYEVSVQTGADPHVGDLEAIVLANAAQDDPWYCDYLNVRTEDGSMFAFKVKRWVGKPYEQFVHVPLKPSDVDMPSQDIDCYTRAADIFNTRKGRRIDVVPYRIREAVVYWKTGSSKKWNVGHCLCNGQEASIEECTFEEPTAQCDDHTNDIVLKCTNTPSGVEPPVGTLRIVDTTGAPSLTGIGRLEFYTNGDESELRLCPHVVSDDIYCVHEEDIVVGCEGKGDPSGIGLFTIEEKPDLGVLPIKSVALTCSDRPISRRDMAGGPGTMFIASCPEGCWGSLVKSLCYSCQERGWAINSYLGFEGRPGSFVDASYLPGVNLVSGFRDFTLAVKATVTGKKGKWRAIVANGDCEGFILAIDNNDELVFEQSCHPHLIRSGFKPALGEPFNVAVTYFAPEKAVGIFVNGRKLTYQKTDYSFSLKPKLMIGRASATESDYFMGEITCVHLFDYVLSPAQIAQLRKEIGPVPEPGRVPRGLRRTEDGRVCISPCSPQEPSVNGGGRPPTNAPIQLKCEDTLLRPEFSGATGHKLLVSCPADCAHSPGPLHGCQIYSADSSICKAALHMGAIQRHGGEAVVTLHDGMSSYTASRGHYGVLSIATSSPQVLSFSVTSAPQYRALTCADNGSFVLKLGVGERELVICPPHCSAASNRAVYGAGLYSPISAVCRAAIHAGALTDEGGEVVIEAGPPHEAFVGSESFGITSQKSGSYLRSFAFVVSPSQQEL</sequence>
<keyword evidence="5" id="KW-1185">Reference proteome</keyword>
<dbReference type="InterPro" id="IPR001024">
    <property type="entry name" value="PLAT/LH2_dom"/>
</dbReference>
<evidence type="ECO:0000259" key="2">
    <source>
        <dbReference type="PROSITE" id="PS50820"/>
    </source>
</evidence>
<dbReference type="SUPFAM" id="SSF49723">
    <property type="entry name" value="Lipase/lipooxygenase domain (PLAT/LH2 domain)"/>
    <property type="match status" value="1"/>
</dbReference>
<dbReference type="VEuPathDB" id="ToxoDB:NCLIV_038770"/>
<dbReference type="PROSITE" id="PS50820">
    <property type="entry name" value="LCCL"/>
    <property type="match status" value="2"/>
</dbReference>
<protein>
    <submittedName>
        <fullName evidence="4">Cysteine-rich secretory protein LCCL domain-containing 2</fullName>
    </submittedName>
</protein>
<dbReference type="EMBL" id="LN714484">
    <property type="protein sequence ID" value="CEL68103.1"/>
    <property type="molecule type" value="Genomic_DNA"/>
</dbReference>
<dbReference type="eggNOG" id="KOG3017">
    <property type="taxonomic scope" value="Eukaryota"/>
</dbReference>
<evidence type="ECO:0000313" key="3">
    <source>
        <dbReference type="EMBL" id="CBZ50802.1"/>
    </source>
</evidence>
<evidence type="ECO:0000313" key="5">
    <source>
        <dbReference type="Proteomes" id="UP000007494"/>
    </source>
</evidence>
<dbReference type="SMART" id="SM00603">
    <property type="entry name" value="LCCL"/>
    <property type="match status" value="2"/>
</dbReference>
<dbReference type="GeneID" id="13441836"/>
<name>F0VAU4_NEOCL</name>
<dbReference type="PANTHER" id="PTHR31331:SF1">
    <property type="entry name" value="CYSTEINE RICH SECRETORY PROTEIN LCCL DOMAIN CONTAINING 2"/>
    <property type="match status" value="1"/>
</dbReference>
<dbReference type="Gene3D" id="2.60.120.200">
    <property type="match status" value="1"/>
</dbReference>
<accession>F0VAU4</accession>
<dbReference type="InterPro" id="IPR051957">
    <property type="entry name" value="CRISP-LCCL_domain"/>
</dbReference>
<reference evidence="4" key="4">
    <citation type="journal article" date="2015" name="PLoS ONE">
        <title>Comprehensive Evaluation of Toxoplasma gondii VEG and Neospora caninum LIV Genomes with Tachyzoite Stage Transcriptome and Proteome Defines Novel Transcript Features.</title>
        <authorList>
            <person name="Ramaprasad A."/>
            <person name="Mourier T."/>
            <person name="Naeem R."/>
            <person name="Malas T.B."/>
            <person name="Moussa E."/>
            <person name="Panigrahi A."/>
            <person name="Vermont S.J."/>
            <person name="Otto T.D."/>
            <person name="Wastling J."/>
            <person name="Pain A."/>
        </authorList>
    </citation>
    <scope>NUCLEOTIDE SEQUENCE</scope>
    <source>
        <strain evidence="4">Liverpool</strain>
    </source>
</reference>
<evidence type="ECO:0000313" key="4">
    <source>
        <dbReference type="EMBL" id="CEL68103.1"/>
    </source>
</evidence>
<dbReference type="SUPFAM" id="SSF49899">
    <property type="entry name" value="Concanavalin A-like lectins/glucanases"/>
    <property type="match status" value="1"/>
</dbReference>
<dbReference type="Proteomes" id="UP000007494">
    <property type="component" value="Chromosome IX"/>
</dbReference>
<dbReference type="InterPro" id="IPR036392">
    <property type="entry name" value="PLAT/LH2_dom_sf"/>
</dbReference>
<dbReference type="EMBL" id="FR823385">
    <property type="protein sequence ID" value="CBZ50802.1"/>
    <property type="molecule type" value="Genomic_DNA"/>
</dbReference>